<feature type="region of interest" description="Disordered" evidence="2">
    <location>
        <begin position="263"/>
        <end position="355"/>
    </location>
</feature>
<evidence type="ECO:0000256" key="2">
    <source>
        <dbReference type="SAM" id="MobiDB-lite"/>
    </source>
</evidence>
<dbReference type="OrthoDB" id="1818736at2"/>
<dbReference type="HOGENOM" id="CLU_780504_0_0_9"/>
<feature type="compositionally biased region" description="Basic and acidic residues" evidence="2">
    <location>
        <begin position="300"/>
        <end position="309"/>
    </location>
</feature>
<dbReference type="AlphaFoldDB" id="E6UGT8"/>
<evidence type="ECO:0000313" key="3">
    <source>
        <dbReference type="EMBL" id="ADU21125.1"/>
    </source>
</evidence>
<feature type="compositionally biased region" description="Basic and acidic residues" evidence="2">
    <location>
        <begin position="317"/>
        <end position="339"/>
    </location>
</feature>
<accession>E6UGT8</accession>
<dbReference type="EMBL" id="CP002403">
    <property type="protein sequence ID" value="ADU21125.1"/>
    <property type="molecule type" value="Genomic_DNA"/>
</dbReference>
<name>E6UGT8_RUMA7</name>
<sequence>MAETRFIKTVEFGGYDRDDVIKRFEFLNSQLFDLKNELRETKLLMEEYKKGSSEEKAHEAVLGQERVKLTSLQVQNETASAKLKASEEDKAKLSEELVALKAAHAEAMKELEDVKSKLNAYESDNEANALSQVFIAAQASATAVVANANKEADEKKAQTEALVKEMIDDANHTAAEIVYEAEKKAAETDAETKNASEKMKVASNNLRASMLAEVEGLNEQMAALSEVFKLIKEKSTEAENILKTTEDKLNEGGVPEFKIPETFEAELPDAPEPRKSAEETKKSNARLEELAKMAASIGGDKGKSEKGDEEKSEEEASEKTDDKSGEKAADKKDDGKKSGGVDLADLMKQASALKK</sequence>
<keyword evidence="1" id="KW-0175">Coiled coil</keyword>
<reference evidence="3 4" key="1">
    <citation type="journal article" date="2011" name="J. Bacteriol.">
        <title>Complete genome of the cellulolytic ruminal bacterium Ruminococcus albus 7.</title>
        <authorList>
            <person name="Suen G."/>
            <person name="Stevenson D.M."/>
            <person name="Bruce D.C."/>
            <person name="Chertkov O."/>
            <person name="Copeland A."/>
            <person name="Cheng J.F."/>
            <person name="Detter C."/>
            <person name="Detter J.C."/>
            <person name="Goodwin L.A."/>
            <person name="Han C.S."/>
            <person name="Hauser L.J."/>
            <person name="Ivanova N.N."/>
            <person name="Kyrpides N.C."/>
            <person name="Land M.L."/>
            <person name="Lapidus A."/>
            <person name="Lucas S."/>
            <person name="Ovchinnikova G."/>
            <person name="Pitluck S."/>
            <person name="Tapia R."/>
            <person name="Woyke T."/>
            <person name="Boyum J."/>
            <person name="Mead D."/>
            <person name="Weimer P.J."/>
        </authorList>
    </citation>
    <scope>NUCLEOTIDE SEQUENCE [LARGE SCALE GENOMIC DNA]</scope>
    <source>
        <strain evidence="4">ATCC 27210 / DSM 20455 / JCM 14654 / NCDO 2250 / 7</strain>
    </source>
</reference>
<organism evidence="3 4">
    <name type="scientific">Ruminococcus albus (strain ATCC 27210 / DSM 20455 / JCM 14654 / NCDO 2250 / 7)</name>
    <dbReference type="NCBI Taxonomy" id="697329"/>
    <lineage>
        <taxon>Bacteria</taxon>
        <taxon>Bacillati</taxon>
        <taxon>Bacillota</taxon>
        <taxon>Clostridia</taxon>
        <taxon>Eubacteriales</taxon>
        <taxon>Oscillospiraceae</taxon>
        <taxon>Ruminococcus</taxon>
    </lineage>
</organism>
<proteinExistence type="predicted"/>
<feature type="coiled-coil region" evidence="1">
    <location>
        <begin position="207"/>
        <end position="234"/>
    </location>
</feature>
<feature type="coiled-coil region" evidence="1">
    <location>
        <begin position="69"/>
        <end position="169"/>
    </location>
</feature>
<gene>
    <name evidence="3" type="ordered locus">Rumal_0576</name>
</gene>
<protein>
    <submittedName>
        <fullName evidence="3">Plectin</fullName>
    </submittedName>
</protein>
<feature type="compositionally biased region" description="Basic and acidic residues" evidence="2">
    <location>
        <begin position="271"/>
        <end position="291"/>
    </location>
</feature>
<dbReference type="Proteomes" id="UP000006919">
    <property type="component" value="Chromosome"/>
</dbReference>
<dbReference type="STRING" id="697329.Rumal_0576"/>
<evidence type="ECO:0000256" key="1">
    <source>
        <dbReference type="SAM" id="Coils"/>
    </source>
</evidence>
<dbReference type="RefSeq" id="WP_013497316.1">
    <property type="nucleotide sequence ID" value="NC_014833.1"/>
</dbReference>
<evidence type="ECO:0000313" key="4">
    <source>
        <dbReference type="Proteomes" id="UP000006919"/>
    </source>
</evidence>
<dbReference type="KEGG" id="ral:Rumal_0576"/>
<dbReference type="eggNOG" id="ENOG50323GE">
    <property type="taxonomic scope" value="Bacteria"/>
</dbReference>